<organism evidence="2 3">
    <name type="scientific">Alkaliphilus serpentinus</name>
    <dbReference type="NCBI Taxonomy" id="1482731"/>
    <lineage>
        <taxon>Bacteria</taxon>
        <taxon>Bacillati</taxon>
        <taxon>Bacillota</taxon>
        <taxon>Clostridia</taxon>
        <taxon>Peptostreptococcales</taxon>
        <taxon>Natronincolaceae</taxon>
        <taxon>Alkaliphilus</taxon>
    </lineage>
</organism>
<comment type="caution">
    <text evidence="2">The sequence shown here is derived from an EMBL/GenBank/DDBJ whole genome shotgun (WGS) entry which is preliminary data.</text>
</comment>
<feature type="transmembrane region" description="Helical" evidence="1">
    <location>
        <begin position="87"/>
        <end position="109"/>
    </location>
</feature>
<feature type="transmembrane region" description="Helical" evidence="1">
    <location>
        <begin position="121"/>
        <end position="139"/>
    </location>
</feature>
<keyword evidence="1" id="KW-1133">Transmembrane helix</keyword>
<gene>
    <name evidence="2" type="ORF">F8153_06285</name>
</gene>
<feature type="transmembrane region" description="Helical" evidence="1">
    <location>
        <begin position="151"/>
        <end position="170"/>
    </location>
</feature>
<feature type="transmembrane region" description="Helical" evidence="1">
    <location>
        <begin position="209"/>
        <end position="231"/>
    </location>
</feature>
<evidence type="ECO:0008006" key="4">
    <source>
        <dbReference type="Google" id="ProtNLM"/>
    </source>
</evidence>
<feature type="transmembrane region" description="Helical" evidence="1">
    <location>
        <begin position="45"/>
        <end position="67"/>
    </location>
</feature>
<accession>A0A833MEB2</accession>
<keyword evidence="1" id="KW-0472">Membrane</keyword>
<reference evidence="2 3" key="1">
    <citation type="submission" date="2019-10" db="EMBL/GenBank/DDBJ databases">
        <title>Alkaliphilus serpentinus sp. nov. and Alkaliphilus pronyensis sp. nov., two novel anaerobic alkaliphilic species isolated from the serpentinized-hosted hydrothermal field of the Prony Bay (New Caledonia).</title>
        <authorList>
            <person name="Postec A."/>
        </authorList>
    </citation>
    <scope>NUCLEOTIDE SEQUENCE [LARGE SCALE GENOMIC DNA]</scope>
    <source>
        <strain evidence="2 3">LacT</strain>
    </source>
</reference>
<feature type="transmembrane region" description="Helical" evidence="1">
    <location>
        <begin position="16"/>
        <end position="33"/>
    </location>
</feature>
<name>A0A833MEB2_9FIRM</name>
<keyword evidence="1" id="KW-0812">Transmembrane</keyword>
<evidence type="ECO:0000313" key="3">
    <source>
        <dbReference type="Proteomes" id="UP000465601"/>
    </source>
</evidence>
<protein>
    <recommendedName>
        <fullName evidence="4">ABC-2 type transporter domain-containing protein</fullName>
    </recommendedName>
</protein>
<dbReference type="AlphaFoldDB" id="A0A833MEB2"/>
<dbReference type="Proteomes" id="UP000465601">
    <property type="component" value="Unassembled WGS sequence"/>
</dbReference>
<evidence type="ECO:0000256" key="1">
    <source>
        <dbReference type="SAM" id="Phobius"/>
    </source>
</evidence>
<proteinExistence type="predicted"/>
<dbReference type="EMBL" id="WBZB01000016">
    <property type="protein sequence ID" value="KAB3530714.1"/>
    <property type="molecule type" value="Genomic_DNA"/>
</dbReference>
<evidence type="ECO:0000313" key="2">
    <source>
        <dbReference type="EMBL" id="KAB3530714.1"/>
    </source>
</evidence>
<keyword evidence="3" id="KW-1185">Reference proteome</keyword>
<sequence length="237" mass="26638">MAKFEIKNLLREKMTAVMMVYPLIFGFLGRYLITNEIIEGQAMGVVATITALMAGFAYGAMAGFSLLDDRDDQVFDSIQISPIPLKVYIWFKLFFAYIMAVLGSFFIIWYTGAFDLSVERLLVISILASLQTPITALLVNSFATNKVEGFVTMKASGFLLLFPIGGFFFLDAKEWLFSIAPGHWAAKAVQYSLLSPQIDAVFVEMNLSFYQYIGFGLLYNFLLIIGTYAIFKKKNNL</sequence>